<comment type="caution">
    <text evidence="1">The sequence shown here is derived from an EMBL/GenBank/DDBJ whole genome shotgun (WGS) entry which is preliminary data.</text>
</comment>
<dbReference type="EMBL" id="QNUL01000015">
    <property type="protein sequence ID" value="REA59505.1"/>
    <property type="molecule type" value="Genomic_DNA"/>
</dbReference>
<dbReference type="Proteomes" id="UP000256373">
    <property type="component" value="Unassembled WGS sequence"/>
</dbReference>
<sequence>MGAAKTITTSHATAASCSRCQQPIQCLASDIAQCECSKIRLQPETIRFLGKTNYGCLCNSCLSDVNQLVTASKDIAISKSGSELIEGVHYYMEGPYLVFTELYHIQKGYCCRNGCRHCAYGHVQDKS</sequence>
<dbReference type="Pfam" id="PF17653">
    <property type="entry name" value="DUF5522"/>
    <property type="match status" value="1"/>
</dbReference>
<keyword evidence="2" id="KW-1185">Reference proteome</keyword>
<evidence type="ECO:0000313" key="1">
    <source>
        <dbReference type="EMBL" id="REA59505.1"/>
    </source>
</evidence>
<proteinExistence type="predicted"/>
<dbReference type="RefSeq" id="WP_115832278.1">
    <property type="nucleotide sequence ID" value="NZ_QNUL01000015.1"/>
</dbReference>
<dbReference type="PROSITE" id="PS51257">
    <property type="entry name" value="PROKAR_LIPOPROTEIN"/>
    <property type="match status" value="1"/>
</dbReference>
<dbReference type="InterPro" id="IPR040807">
    <property type="entry name" value="DUF5522"/>
</dbReference>
<accession>A0A3D8Y8F5</accession>
<dbReference type="AlphaFoldDB" id="A0A3D8Y8F5"/>
<evidence type="ECO:0000313" key="2">
    <source>
        <dbReference type="Proteomes" id="UP000256373"/>
    </source>
</evidence>
<dbReference type="InterPro" id="IPR032720">
    <property type="entry name" value="Cys_rich_CWC"/>
</dbReference>
<organism evidence="1 2">
    <name type="scientific">Dyadobacter luteus</name>
    <dbReference type="NCBI Taxonomy" id="2259619"/>
    <lineage>
        <taxon>Bacteria</taxon>
        <taxon>Pseudomonadati</taxon>
        <taxon>Bacteroidota</taxon>
        <taxon>Cytophagia</taxon>
        <taxon>Cytophagales</taxon>
        <taxon>Spirosomataceae</taxon>
        <taxon>Dyadobacter</taxon>
    </lineage>
</organism>
<evidence type="ECO:0008006" key="3">
    <source>
        <dbReference type="Google" id="ProtNLM"/>
    </source>
</evidence>
<gene>
    <name evidence="1" type="ORF">DSL64_17805</name>
</gene>
<name>A0A3D8Y8F5_9BACT</name>
<reference evidence="1 2" key="1">
    <citation type="submission" date="2018-07" db="EMBL/GenBank/DDBJ databases">
        <title>Dyadobacter roseus sp. nov., isolated from rose rhizosphere soil.</title>
        <authorList>
            <person name="Chen L."/>
        </authorList>
    </citation>
    <scope>NUCLEOTIDE SEQUENCE [LARGE SCALE GENOMIC DNA]</scope>
    <source>
        <strain evidence="1 2">RS19</strain>
    </source>
</reference>
<dbReference type="OrthoDB" id="9800168at2"/>
<dbReference type="Pfam" id="PF14375">
    <property type="entry name" value="Cys_rich_CWC"/>
    <property type="match status" value="1"/>
</dbReference>
<protein>
    <recommendedName>
        <fullName evidence="3">Cysteine-rich CWC family protein</fullName>
    </recommendedName>
</protein>